<accession>A0A7X3K2H6</accession>
<keyword evidence="1" id="KW-0812">Transmembrane</keyword>
<reference evidence="2 3" key="1">
    <citation type="submission" date="2019-12" db="EMBL/GenBank/DDBJ databases">
        <title>Devosia maris sp. nov., isolated from the deep seawater.</title>
        <authorList>
            <person name="Liu Y."/>
        </authorList>
    </citation>
    <scope>NUCLEOTIDE SEQUENCE [LARGE SCALE GENOMIC DNA]</scope>
    <source>
        <strain evidence="2 3">L53-10-65</strain>
    </source>
</reference>
<keyword evidence="3" id="KW-1185">Reference proteome</keyword>
<dbReference type="EMBL" id="WQRF01000001">
    <property type="protein sequence ID" value="MVS97880.1"/>
    <property type="molecule type" value="Genomic_DNA"/>
</dbReference>
<dbReference type="AlphaFoldDB" id="A0A7X3K2H6"/>
<protein>
    <submittedName>
        <fullName evidence="2">Uncharacterized protein</fullName>
    </submittedName>
</protein>
<sequence>MSRDELVDPDPWIVASLVVATAAMIGQYAQIAIDWNVRRKADRLLPPLRTVKAHLRDGLENSISDVEKIIRLLPRLEGCEIDPLVRPFSYGQTSLYMTKLALHEYSAKVEVLAIGLGHLNKLSTALIADDPELAAQIGSEITASFGRIDAKINGFYRDAPPIGDVLSDCLAILRECERILVRIENSN</sequence>
<evidence type="ECO:0000313" key="3">
    <source>
        <dbReference type="Proteomes" id="UP000438106"/>
    </source>
</evidence>
<proteinExistence type="predicted"/>
<feature type="transmembrane region" description="Helical" evidence="1">
    <location>
        <begin position="12"/>
        <end position="33"/>
    </location>
</feature>
<comment type="caution">
    <text evidence="2">The sequence shown here is derived from an EMBL/GenBank/DDBJ whole genome shotgun (WGS) entry which is preliminary data.</text>
</comment>
<name>A0A7X3K2H6_9HYPH</name>
<dbReference type="Proteomes" id="UP000438106">
    <property type="component" value="Unassembled WGS sequence"/>
</dbReference>
<keyword evidence="1" id="KW-1133">Transmembrane helix</keyword>
<organism evidence="2 3">
    <name type="scientific">Devosia marina</name>
    <dbReference type="NCBI Taxonomy" id="2683198"/>
    <lineage>
        <taxon>Bacteria</taxon>
        <taxon>Pseudomonadati</taxon>
        <taxon>Pseudomonadota</taxon>
        <taxon>Alphaproteobacteria</taxon>
        <taxon>Hyphomicrobiales</taxon>
        <taxon>Devosiaceae</taxon>
        <taxon>Devosia</taxon>
    </lineage>
</organism>
<dbReference type="RefSeq" id="WP_157288972.1">
    <property type="nucleotide sequence ID" value="NZ_WQRF01000001.1"/>
</dbReference>
<evidence type="ECO:0000313" key="2">
    <source>
        <dbReference type="EMBL" id="MVS97880.1"/>
    </source>
</evidence>
<evidence type="ECO:0000256" key="1">
    <source>
        <dbReference type="SAM" id="Phobius"/>
    </source>
</evidence>
<keyword evidence="1" id="KW-0472">Membrane</keyword>
<gene>
    <name evidence="2" type="ORF">GO014_02390</name>
</gene>